<dbReference type="SUPFAM" id="SSF54665">
    <property type="entry name" value="CO dehydrogenase molybdoprotein N-domain-like"/>
    <property type="match status" value="1"/>
</dbReference>
<proteinExistence type="predicted"/>
<dbReference type="Pfam" id="PF01315">
    <property type="entry name" value="Ald_Xan_dh_C"/>
    <property type="match status" value="1"/>
</dbReference>
<dbReference type="PANTHER" id="PTHR11908:SF157">
    <property type="entry name" value="XANTHINE DEHYDROGENASE SUBUNIT D-RELATED"/>
    <property type="match status" value="1"/>
</dbReference>
<dbReference type="InterPro" id="IPR037165">
    <property type="entry name" value="AldOxase/xan_DH_Mopterin-bd_sf"/>
</dbReference>
<dbReference type="InterPro" id="IPR016208">
    <property type="entry name" value="Ald_Oxase/xanthine_DH-like"/>
</dbReference>
<dbReference type="NCBIfam" id="TIGR03196">
    <property type="entry name" value="pucD"/>
    <property type="match status" value="1"/>
</dbReference>
<keyword evidence="3" id="KW-1185">Reference proteome</keyword>
<dbReference type="InterPro" id="IPR008274">
    <property type="entry name" value="AldOxase/xan_DH_MoCoBD1"/>
</dbReference>
<dbReference type="SUPFAM" id="SSF56003">
    <property type="entry name" value="Molybdenum cofactor-binding domain"/>
    <property type="match status" value="1"/>
</dbReference>
<evidence type="ECO:0000313" key="3">
    <source>
        <dbReference type="Proteomes" id="UP000642910"/>
    </source>
</evidence>
<comment type="caution">
    <text evidence="2">The sequence shown here is derived from an EMBL/GenBank/DDBJ whole genome shotgun (WGS) entry which is preliminary data.</text>
</comment>
<dbReference type="EC" id="1.17.1.4" evidence="2"/>
<dbReference type="PANTHER" id="PTHR11908">
    <property type="entry name" value="XANTHINE DEHYDROGENASE"/>
    <property type="match status" value="1"/>
</dbReference>
<dbReference type="InterPro" id="IPR017609">
    <property type="entry name" value="Xanthine_dehydrogenase_dsu"/>
</dbReference>
<dbReference type="Proteomes" id="UP000642910">
    <property type="component" value="Unassembled WGS sequence"/>
</dbReference>
<dbReference type="InterPro" id="IPR046867">
    <property type="entry name" value="AldOxase/xan_DH_MoCoBD2"/>
</dbReference>
<dbReference type="RefSeq" id="WP_195867862.1">
    <property type="nucleotide sequence ID" value="NZ_JADPKZ010000044.1"/>
</dbReference>
<dbReference type="Gene3D" id="3.90.1170.50">
    <property type="entry name" value="Aldehyde oxidase/xanthine dehydrogenase, a/b hammerhead"/>
    <property type="match status" value="1"/>
</dbReference>
<accession>A0ABS0F4Z5</accession>
<dbReference type="GO" id="GO:0004854">
    <property type="term" value="F:xanthine dehydrogenase activity"/>
    <property type="evidence" value="ECO:0007669"/>
    <property type="project" value="UniProtKB-EC"/>
</dbReference>
<evidence type="ECO:0000313" key="2">
    <source>
        <dbReference type="EMBL" id="MBF8378366.1"/>
    </source>
</evidence>
<dbReference type="Pfam" id="PF02738">
    <property type="entry name" value="MoCoBD_1"/>
    <property type="match status" value="1"/>
</dbReference>
<dbReference type="InterPro" id="IPR036856">
    <property type="entry name" value="Ald_Oxase/Xan_DH_a/b_sf"/>
</dbReference>
<dbReference type="EMBL" id="JADPKZ010000044">
    <property type="protein sequence ID" value="MBF8378366.1"/>
    <property type="molecule type" value="Genomic_DNA"/>
</dbReference>
<evidence type="ECO:0000259" key="1">
    <source>
        <dbReference type="SMART" id="SM01008"/>
    </source>
</evidence>
<dbReference type="InterPro" id="IPR000674">
    <property type="entry name" value="Ald_Oxase/Xan_DH_a/b"/>
</dbReference>
<dbReference type="SMART" id="SM01008">
    <property type="entry name" value="Ald_Xan_dh_C"/>
    <property type="match status" value="1"/>
</dbReference>
<protein>
    <submittedName>
        <fullName evidence="2">Xanthine dehydrogenase subunit D</fullName>
        <ecNumber evidence="2">1.17.1.4</ecNumber>
    </submittedName>
</protein>
<dbReference type="Pfam" id="PF20256">
    <property type="entry name" value="MoCoBD_2"/>
    <property type="match status" value="1"/>
</dbReference>
<reference evidence="2 3" key="1">
    <citation type="submission" date="2020-11" db="EMBL/GenBank/DDBJ databases">
        <title>Genomic insight of Alicyclobacillus mali FL 18 reveals a new arsenic-resistant strain, with potential in environmental biotechnology.</title>
        <authorList>
            <person name="Fiorentino G."/>
            <person name="Gallo G."/>
            <person name="Aulitto M."/>
        </authorList>
    </citation>
    <scope>NUCLEOTIDE SEQUENCE [LARGE SCALE GENOMIC DNA]</scope>
    <source>
        <strain evidence="2 3">FL 18</strain>
    </source>
</reference>
<name>A0ABS0F4Z5_9BACL</name>
<feature type="domain" description="Aldehyde oxidase/xanthine dehydrogenase a/b hammerhead" evidence="1">
    <location>
        <begin position="23"/>
        <end position="129"/>
    </location>
</feature>
<gene>
    <name evidence="2" type="primary">pucD</name>
    <name evidence="2" type="ORF">IW967_10900</name>
</gene>
<dbReference type="Gene3D" id="3.30.365.10">
    <property type="entry name" value="Aldehyde oxidase/xanthine dehydrogenase, molybdopterin binding domain"/>
    <property type="match status" value="5"/>
</dbReference>
<sequence>MDRDQLRSLPTWIPRPDGWEKARGRTRYLTDLHHPGMLIGGVLRSDYPHARIRHIDTSRAQQIPGVRAVLTWRDVPGLNRYGIVIQDQPVFCEDRVRYVGDVLAAVAADSCASLEQALAAIQVEYEPLPVVAQPELALRRTSVKLHPTGNLLHRRTFSRGDVTQGFAASAVIVEAGYETPRQMHTYMETEGGLCIPEPDGSLTLYAPTQHGYGDRAQLARILGWPEERIRIVSSPIGGSFGGKDELNVQPYLALLALATGKPVKIHQSRAESVRSGLKRHPMRIWMRTGASRDGRILAHDVRIVADTGAYATLGPAVLDFAVEHATGPYVIDHVRVRGYSVHTNCGVAGEFRGFGGNQVTFALEGQMDRLAAALGIDPLEVRRRNFRAHSDCGPLGQTIAPTEGADEVLAFVERKRAEVQSRHAVTSASAYHRRGIGISVTMHGGGLGLRRPDHTGGRVRLTRHGKIELAFGFEECGQGVIAAIPLLAAELLDCAVEDVEVVLGDTSRVPRSGSSTASRATGMVWHTLKRIRPDWESKMLSLAARVAERRESDLRLGPGGVHERNAGRLVASYSDLAAAAGDDLPEVEIASHFPVTPDTWAQDGAHYLYSFAGVVAEVDVDLLTAEVRVTGLHQGVWAGSVVNPMGYVGQIEGGGVMGMGFALMEDALMDEGRYVTRNLDTYLIPTALDVPEMELEAIIPKVEDDHGPRGVGEIGTVAVAPAIAAAIHDAIGVWITALPVRQDVLLAEMAKRGETLWRWMPSDASKEWTS</sequence>
<organism evidence="2 3">
    <name type="scientific">Alicyclobacillus mali</name>
    <name type="common">ex Roth et al. 2021</name>
    <dbReference type="NCBI Taxonomy" id="1123961"/>
    <lineage>
        <taxon>Bacteria</taxon>
        <taxon>Bacillati</taxon>
        <taxon>Bacillota</taxon>
        <taxon>Bacilli</taxon>
        <taxon>Bacillales</taxon>
        <taxon>Alicyclobacillaceae</taxon>
        <taxon>Alicyclobacillus</taxon>
    </lineage>
</organism>
<keyword evidence="2" id="KW-0560">Oxidoreductase</keyword>